<organism evidence="1 2">
    <name type="scientific">Aeoliella mucimassa</name>
    <dbReference type="NCBI Taxonomy" id="2527972"/>
    <lineage>
        <taxon>Bacteria</taxon>
        <taxon>Pseudomonadati</taxon>
        <taxon>Planctomycetota</taxon>
        <taxon>Planctomycetia</taxon>
        <taxon>Pirellulales</taxon>
        <taxon>Lacipirellulaceae</taxon>
        <taxon>Aeoliella</taxon>
    </lineage>
</organism>
<sequence length="123" mass="13895">MGSDIKSILDRINEIVATTNTTDFIVHSFAGDSLLLIGSFDLCYYHELEIRFHDVSYIGLTVYALNSPRLTVASEKERKAHAHLELDDDDVLFRVHVDPSLKGGHVYYVAAKRVSISEDIVYH</sequence>
<keyword evidence="2" id="KW-1185">Reference proteome</keyword>
<name>A0A518AUU1_9BACT</name>
<accession>A0A518AUU1</accession>
<dbReference type="EMBL" id="CP036278">
    <property type="protein sequence ID" value="QDU58493.1"/>
    <property type="molecule type" value="Genomic_DNA"/>
</dbReference>
<proteinExistence type="predicted"/>
<dbReference type="OrthoDB" id="2654955at2"/>
<dbReference type="AlphaFoldDB" id="A0A518AUU1"/>
<dbReference type="KEGG" id="amuc:Pan181_47300"/>
<gene>
    <name evidence="1" type="ORF">Pan181_47300</name>
</gene>
<protein>
    <submittedName>
        <fullName evidence="1">Uncharacterized protein</fullName>
    </submittedName>
</protein>
<evidence type="ECO:0000313" key="2">
    <source>
        <dbReference type="Proteomes" id="UP000315750"/>
    </source>
</evidence>
<dbReference type="Proteomes" id="UP000315750">
    <property type="component" value="Chromosome"/>
</dbReference>
<evidence type="ECO:0000313" key="1">
    <source>
        <dbReference type="EMBL" id="QDU58493.1"/>
    </source>
</evidence>
<reference evidence="1 2" key="1">
    <citation type="submission" date="2019-02" db="EMBL/GenBank/DDBJ databases">
        <title>Deep-cultivation of Planctomycetes and their phenomic and genomic characterization uncovers novel biology.</title>
        <authorList>
            <person name="Wiegand S."/>
            <person name="Jogler M."/>
            <person name="Boedeker C."/>
            <person name="Pinto D."/>
            <person name="Vollmers J."/>
            <person name="Rivas-Marin E."/>
            <person name="Kohn T."/>
            <person name="Peeters S.H."/>
            <person name="Heuer A."/>
            <person name="Rast P."/>
            <person name="Oberbeckmann S."/>
            <person name="Bunk B."/>
            <person name="Jeske O."/>
            <person name="Meyerdierks A."/>
            <person name="Storesund J.E."/>
            <person name="Kallscheuer N."/>
            <person name="Luecker S."/>
            <person name="Lage O.M."/>
            <person name="Pohl T."/>
            <person name="Merkel B.J."/>
            <person name="Hornburger P."/>
            <person name="Mueller R.-W."/>
            <person name="Bruemmer F."/>
            <person name="Labrenz M."/>
            <person name="Spormann A.M."/>
            <person name="Op den Camp H."/>
            <person name="Overmann J."/>
            <person name="Amann R."/>
            <person name="Jetten M.S.M."/>
            <person name="Mascher T."/>
            <person name="Medema M.H."/>
            <person name="Devos D.P."/>
            <person name="Kaster A.-K."/>
            <person name="Ovreas L."/>
            <person name="Rohde M."/>
            <person name="Galperin M.Y."/>
            <person name="Jogler C."/>
        </authorList>
    </citation>
    <scope>NUCLEOTIDE SEQUENCE [LARGE SCALE GENOMIC DNA]</scope>
    <source>
        <strain evidence="1 2">Pan181</strain>
    </source>
</reference>
<dbReference type="RefSeq" id="WP_145250553.1">
    <property type="nucleotide sequence ID" value="NZ_CP036278.1"/>
</dbReference>